<keyword evidence="3" id="KW-1185">Reference proteome</keyword>
<accession>A0AAD4EN51</accession>
<feature type="region of interest" description="Disordered" evidence="1">
    <location>
        <begin position="290"/>
        <end position="320"/>
    </location>
</feature>
<dbReference type="InterPro" id="IPR021109">
    <property type="entry name" value="Peptidase_aspartic_dom_sf"/>
</dbReference>
<organism evidence="2 3">
    <name type="scientific">Staphylotrichum longicolle</name>
    <dbReference type="NCBI Taxonomy" id="669026"/>
    <lineage>
        <taxon>Eukaryota</taxon>
        <taxon>Fungi</taxon>
        <taxon>Dikarya</taxon>
        <taxon>Ascomycota</taxon>
        <taxon>Pezizomycotina</taxon>
        <taxon>Sordariomycetes</taxon>
        <taxon>Sordariomycetidae</taxon>
        <taxon>Sordariales</taxon>
        <taxon>Chaetomiaceae</taxon>
        <taxon>Staphylotrichum</taxon>
    </lineage>
</organism>
<dbReference type="EMBL" id="JAHCVI010000006">
    <property type="protein sequence ID" value="KAG7284293.1"/>
    <property type="molecule type" value="Genomic_DNA"/>
</dbReference>
<dbReference type="Gene3D" id="2.40.70.10">
    <property type="entry name" value="Acid Proteases"/>
    <property type="match status" value="1"/>
</dbReference>
<dbReference type="Proteomes" id="UP001197093">
    <property type="component" value="Unassembled WGS sequence"/>
</dbReference>
<protein>
    <submittedName>
        <fullName evidence="2">Uncharacterized protein</fullName>
    </submittedName>
</protein>
<dbReference type="AlphaFoldDB" id="A0AAD4EN51"/>
<sequence>MVLGRDFLKQTKTLTDFCHRIVARVRPCVKQGGRLFLLDESPKDQIRCTVNGSDAGAFPDTGSDLMLVSGDFARRNKLKVYRGREYRRQVELADGSMILTDGMVLDAELVFDAPPMSSPRELDLDEYLAYDRELTALVNGTQGAKTAKDKSIFICDLHVVDDLPCDIILSSDFIFEQQVFSRFKHLFTAEPPPASRSSHHISASSVKADLGDYLLFIRSTKKGSWLFRSRNRPPSPPNSGTSNAVPATAQAWEELWEAEEARRNHVQLRIASLPDSLKVVEQRAEILRQEEWDRNHPRPPPPMHLVLPSTGAGLLLNRGG</sequence>
<dbReference type="CDD" id="cd00303">
    <property type="entry name" value="retropepsin_like"/>
    <property type="match status" value="1"/>
</dbReference>
<evidence type="ECO:0000313" key="3">
    <source>
        <dbReference type="Proteomes" id="UP001197093"/>
    </source>
</evidence>
<name>A0AAD4EN51_9PEZI</name>
<comment type="caution">
    <text evidence="2">The sequence shown here is derived from an EMBL/GenBank/DDBJ whole genome shotgun (WGS) entry which is preliminary data.</text>
</comment>
<gene>
    <name evidence="2" type="ORF">NEMBOFW57_010662</name>
</gene>
<reference evidence="2" key="1">
    <citation type="submission" date="2023-02" db="EMBL/GenBank/DDBJ databases">
        <authorList>
            <person name="Palmer J.M."/>
        </authorList>
    </citation>
    <scope>NUCLEOTIDE SEQUENCE</scope>
    <source>
        <strain evidence="2">FW57</strain>
    </source>
</reference>
<proteinExistence type="predicted"/>
<evidence type="ECO:0000313" key="2">
    <source>
        <dbReference type="EMBL" id="KAG7284293.1"/>
    </source>
</evidence>
<evidence type="ECO:0000256" key="1">
    <source>
        <dbReference type="SAM" id="MobiDB-lite"/>
    </source>
</evidence>